<evidence type="ECO:0000313" key="10">
    <source>
        <dbReference type="EMBL" id="KEI69355.1"/>
    </source>
</evidence>
<organism evidence="10 11">
    <name type="scientific">Endozoicomonas elysicola</name>
    <dbReference type="NCBI Taxonomy" id="305900"/>
    <lineage>
        <taxon>Bacteria</taxon>
        <taxon>Pseudomonadati</taxon>
        <taxon>Pseudomonadota</taxon>
        <taxon>Gammaproteobacteria</taxon>
        <taxon>Oceanospirillales</taxon>
        <taxon>Endozoicomonadaceae</taxon>
        <taxon>Endozoicomonas</taxon>
    </lineage>
</organism>
<name>A0A081K5C9_9GAMM</name>
<evidence type="ECO:0000256" key="4">
    <source>
        <dbReference type="ARBA" id="ARBA00022679"/>
    </source>
</evidence>
<evidence type="ECO:0000259" key="9">
    <source>
        <dbReference type="PROSITE" id="PS50968"/>
    </source>
</evidence>
<dbReference type="STRING" id="305900.GV64_00145"/>
<comment type="subunit">
    <text evidence="3">Forms a 24-polypeptide structural core with octahedral symmetry.</text>
</comment>
<dbReference type="GO" id="GO:0031405">
    <property type="term" value="F:lipoic acid binding"/>
    <property type="evidence" value="ECO:0007669"/>
    <property type="project" value="TreeGrafter"/>
</dbReference>
<feature type="domain" description="Lipoyl-binding" evidence="9">
    <location>
        <begin position="1"/>
        <end position="76"/>
    </location>
</feature>
<dbReference type="AlphaFoldDB" id="A0A081K5C9"/>
<dbReference type="InterPro" id="IPR023213">
    <property type="entry name" value="CAT-like_dom_sf"/>
</dbReference>
<dbReference type="PANTHER" id="PTHR43178">
    <property type="entry name" value="DIHYDROLIPOAMIDE ACETYLTRANSFERASE COMPONENT OF PYRUVATE DEHYDROGENASE COMPLEX"/>
    <property type="match status" value="1"/>
</dbReference>
<dbReference type="EMBL" id="JOJP01000001">
    <property type="protein sequence ID" value="KEI69355.1"/>
    <property type="molecule type" value="Genomic_DNA"/>
</dbReference>
<evidence type="ECO:0000256" key="1">
    <source>
        <dbReference type="ARBA" id="ARBA00001938"/>
    </source>
</evidence>
<dbReference type="InterPro" id="IPR003016">
    <property type="entry name" value="2-oxoA_DH_lipoyl-BS"/>
</dbReference>
<evidence type="ECO:0000256" key="7">
    <source>
        <dbReference type="RuleBase" id="RU003423"/>
    </source>
</evidence>
<keyword evidence="4 7" id="KW-0808">Transferase</keyword>
<dbReference type="PROSITE" id="PS50968">
    <property type="entry name" value="BIOTINYL_LIPOYL"/>
    <property type="match status" value="1"/>
</dbReference>
<evidence type="ECO:0000313" key="11">
    <source>
        <dbReference type="Proteomes" id="UP000027997"/>
    </source>
</evidence>
<dbReference type="SUPFAM" id="SSF52777">
    <property type="entry name" value="CoA-dependent acyltransferases"/>
    <property type="match status" value="1"/>
</dbReference>
<evidence type="ECO:0000256" key="3">
    <source>
        <dbReference type="ARBA" id="ARBA00011484"/>
    </source>
</evidence>
<proteinExistence type="inferred from homology"/>
<feature type="region of interest" description="Disordered" evidence="8">
    <location>
        <begin position="89"/>
        <end position="121"/>
    </location>
</feature>
<sequence length="365" mass="39541">MRFFNLPDLGEGIPEADIVEWHVYEGDSVKEDQPMVSVETAKAIVEVPAPCTGVIARLYGQPGDTILTGAPLVEFVSDQEDSGTVVGKLASDDSRANSDESFIIGSPSEGQEQQASSPSKAQQNLQALAEQFSVDLGSAASRRNAVSIESPVSYSLENPEPLKGVRKHMARTMAESHAAVVPVTLFDDVDIDHWQDKEDITVRLIQAIAAACEVEPALNAWFDGSTLSRQLHGMVNLGLAVDSEEGLFVPVIRDAARMEKEEVRTRINELREGVKDRSLPNSELQGATITLSNFGVFAGKYATPVVVPPMVCIIGVGRLRNEIVSISGKPESHRMLPLSLSFDHRAATGGEATRFLHAMIQQLQK</sequence>
<dbReference type="PANTHER" id="PTHR43178:SF12">
    <property type="entry name" value="DIHYDROLIPOAMIDE ACETYLTRANSFERASE COMPONENT OF PYRUVATE DEHYDROGENASE COMPLEX"/>
    <property type="match status" value="1"/>
</dbReference>
<keyword evidence="5 7" id="KW-0450">Lipoyl</keyword>
<dbReference type="GO" id="GO:0005737">
    <property type="term" value="C:cytoplasm"/>
    <property type="evidence" value="ECO:0007669"/>
    <property type="project" value="TreeGrafter"/>
</dbReference>
<dbReference type="PROSITE" id="PS00189">
    <property type="entry name" value="LIPOYL"/>
    <property type="match status" value="1"/>
</dbReference>
<dbReference type="EC" id="2.3.1.-" evidence="7"/>
<dbReference type="InterPro" id="IPR000089">
    <property type="entry name" value="Biotin_lipoyl"/>
</dbReference>
<dbReference type="GO" id="GO:0016407">
    <property type="term" value="F:acetyltransferase activity"/>
    <property type="evidence" value="ECO:0007669"/>
    <property type="project" value="TreeGrafter"/>
</dbReference>
<dbReference type="Proteomes" id="UP000027997">
    <property type="component" value="Unassembled WGS sequence"/>
</dbReference>
<evidence type="ECO:0000256" key="5">
    <source>
        <dbReference type="ARBA" id="ARBA00022823"/>
    </source>
</evidence>
<comment type="cofactor">
    <cofactor evidence="1 7">
        <name>(R)-lipoate</name>
        <dbReference type="ChEBI" id="CHEBI:83088"/>
    </cofactor>
</comment>
<dbReference type="RefSeq" id="WP_020582582.1">
    <property type="nucleotide sequence ID" value="NZ_JOJP01000001.1"/>
</dbReference>
<feature type="compositionally biased region" description="Polar residues" evidence="8">
    <location>
        <begin position="108"/>
        <end position="121"/>
    </location>
</feature>
<dbReference type="InterPro" id="IPR011053">
    <property type="entry name" value="Single_hybrid_motif"/>
</dbReference>
<accession>A0A081K5C9</accession>
<keyword evidence="11" id="KW-1185">Reference proteome</keyword>
<dbReference type="SUPFAM" id="SSF51230">
    <property type="entry name" value="Single hybrid motif"/>
    <property type="match status" value="1"/>
</dbReference>
<reference evidence="10 11" key="1">
    <citation type="submission" date="2014-06" db="EMBL/GenBank/DDBJ databases">
        <title>Whole Genome Sequences of Three Symbiotic Endozoicomonas Bacteria.</title>
        <authorList>
            <person name="Neave M.J."/>
            <person name="Apprill A."/>
            <person name="Voolstra C.R."/>
        </authorList>
    </citation>
    <scope>NUCLEOTIDE SEQUENCE [LARGE SCALE GENOMIC DNA]</scope>
    <source>
        <strain evidence="10 11">DSM 22380</strain>
    </source>
</reference>
<comment type="similarity">
    <text evidence="2 7">Belongs to the 2-oxoacid dehydrogenase family.</text>
</comment>
<dbReference type="eggNOG" id="COG0508">
    <property type="taxonomic scope" value="Bacteria"/>
</dbReference>
<evidence type="ECO:0000256" key="6">
    <source>
        <dbReference type="ARBA" id="ARBA00023315"/>
    </source>
</evidence>
<dbReference type="InterPro" id="IPR050743">
    <property type="entry name" value="2-oxoacid_DH_E2_comp"/>
</dbReference>
<dbReference type="CDD" id="cd06849">
    <property type="entry name" value="lipoyl_domain"/>
    <property type="match status" value="1"/>
</dbReference>
<evidence type="ECO:0000256" key="8">
    <source>
        <dbReference type="SAM" id="MobiDB-lite"/>
    </source>
</evidence>
<comment type="caution">
    <text evidence="10">The sequence shown here is derived from an EMBL/GenBank/DDBJ whole genome shotgun (WGS) entry which is preliminary data.</text>
</comment>
<gene>
    <name evidence="10" type="ORF">GV64_00145</name>
</gene>
<dbReference type="Gene3D" id="2.40.50.100">
    <property type="match status" value="1"/>
</dbReference>
<dbReference type="Gene3D" id="3.30.559.10">
    <property type="entry name" value="Chloramphenicol acetyltransferase-like domain"/>
    <property type="match status" value="1"/>
</dbReference>
<dbReference type="Pfam" id="PF00364">
    <property type="entry name" value="Biotin_lipoyl"/>
    <property type="match status" value="1"/>
</dbReference>
<evidence type="ECO:0000256" key="2">
    <source>
        <dbReference type="ARBA" id="ARBA00007317"/>
    </source>
</evidence>
<keyword evidence="6 7" id="KW-0012">Acyltransferase</keyword>
<dbReference type="InterPro" id="IPR001078">
    <property type="entry name" value="2-oxoacid_DH_actylTfrase"/>
</dbReference>
<protein>
    <recommendedName>
        <fullName evidence="7">Dihydrolipoamide acetyltransferase component of pyruvate dehydrogenase complex</fullName>
        <ecNumber evidence="7">2.3.1.-</ecNumber>
    </recommendedName>
</protein>
<dbReference type="Pfam" id="PF00198">
    <property type="entry name" value="2-oxoacid_dh"/>
    <property type="match status" value="1"/>
</dbReference>